<dbReference type="Pfam" id="PF12706">
    <property type="entry name" value="Lactamase_B_2"/>
    <property type="match status" value="1"/>
</dbReference>
<dbReference type="Gene3D" id="3.60.15.10">
    <property type="entry name" value="Ribonuclease Z/Hydroxyacylglutathione hydrolase-like"/>
    <property type="match status" value="1"/>
</dbReference>
<dbReference type="GO" id="GO:0016787">
    <property type="term" value="F:hydrolase activity"/>
    <property type="evidence" value="ECO:0007669"/>
    <property type="project" value="UniProtKB-KW"/>
</dbReference>
<keyword evidence="3" id="KW-1185">Reference proteome</keyword>
<keyword evidence="2" id="KW-0378">Hydrolase</keyword>
<dbReference type="EMBL" id="RQGD01000010">
    <property type="protein sequence ID" value="TGL62243.1"/>
    <property type="molecule type" value="Genomic_DNA"/>
</dbReference>
<protein>
    <submittedName>
        <fullName evidence="2">MBL fold metallo-hydrolase</fullName>
    </submittedName>
</protein>
<dbReference type="RefSeq" id="WP_135621959.1">
    <property type="nucleotide sequence ID" value="NZ_RQGD01000010.1"/>
</dbReference>
<dbReference type="AlphaFoldDB" id="A0A4R9KBN7"/>
<gene>
    <name evidence="2" type="ORF">EHQ58_03300</name>
</gene>
<evidence type="ECO:0000313" key="2">
    <source>
        <dbReference type="EMBL" id="TGL62243.1"/>
    </source>
</evidence>
<evidence type="ECO:0000313" key="3">
    <source>
        <dbReference type="Proteomes" id="UP000297693"/>
    </source>
</evidence>
<comment type="caution">
    <text evidence="2">The sequence shown here is derived from an EMBL/GenBank/DDBJ whole genome shotgun (WGS) entry which is preliminary data.</text>
</comment>
<dbReference type="SMART" id="SM00849">
    <property type="entry name" value="Lactamase_B"/>
    <property type="match status" value="1"/>
</dbReference>
<dbReference type="OrthoDB" id="9800940at2"/>
<sequence length="316" mass="36212">MKITLFGVRGSLPAPINKKEHQEKLLKILRMAKDAWKKNPDSFSEEKFIESLPLPLQQDLGGNTTCVFLEGDAGEKIIFDMGTGIRELGNILAPRAFSGEKLDLNILVSHTHWDHIQGWPFFKPAYSPSTHINFYSAISNLEERLTRQQHPENFPITLEQMASKKSFHLWQEFESYPIGDLKIIPIFLRHPGSCTGYRVREGDRKFLFCTDVEYREEDREHLLNLKPHIVGSDLLVIDAQYSTAEAEKKIGWGHTAVSKAVEFAEMMEIKTVVLTHHEPDHDDHEVIRIILEEGKSKQPEKTQVLIAREGMTFVLD</sequence>
<proteinExistence type="predicted"/>
<name>A0A4R9KBN7_9LEPT</name>
<feature type="domain" description="Metallo-beta-lactamase" evidence="1">
    <location>
        <begin position="63"/>
        <end position="254"/>
    </location>
</feature>
<dbReference type="PANTHER" id="PTHR42663">
    <property type="entry name" value="HYDROLASE C777.06C-RELATED-RELATED"/>
    <property type="match status" value="1"/>
</dbReference>
<evidence type="ECO:0000259" key="1">
    <source>
        <dbReference type="SMART" id="SM00849"/>
    </source>
</evidence>
<accession>A0A4R9KBN7</accession>
<dbReference type="SUPFAM" id="SSF56281">
    <property type="entry name" value="Metallo-hydrolase/oxidoreductase"/>
    <property type="match status" value="1"/>
</dbReference>
<dbReference type="PANTHER" id="PTHR42663:SF4">
    <property type="entry name" value="SLL1036 PROTEIN"/>
    <property type="match status" value="1"/>
</dbReference>
<dbReference type="Proteomes" id="UP000297693">
    <property type="component" value="Unassembled WGS sequence"/>
</dbReference>
<organism evidence="2 3">
    <name type="scientific">Leptospira ognonensis</name>
    <dbReference type="NCBI Taxonomy" id="2484945"/>
    <lineage>
        <taxon>Bacteria</taxon>
        <taxon>Pseudomonadati</taxon>
        <taxon>Spirochaetota</taxon>
        <taxon>Spirochaetia</taxon>
        <taxon>Leptospirales</taxon>
        <taxon>Leptospiraceae</taxon>
        <taxon>Leptospira</taxon>
    </lineage>
</organism>
<dbReference type="InterPro" id="IPR036866">
    <property type="entry name" value="RibonucZ/Hydroxyglut_hydro"/>
</dbReference>
<reference evidence="2" key="1">
    <citation type="journal article" date="2019" name="PLoS Negl. Trop. Dis.">
        <title>Revisiting the worldwide diversity of Leptospira species in the environment.</title>
        <authorList>
            <person name="Vincent A.T."/>
            <person name="Schiettekatte O."/>
            <person name="Bourhy P."/>
            <person name="Veyrier F.J."/>
            <person name="Picardeau M."/>
        </authorList>
    </citation>
    <scope>NUCLEOTIDE SEQUENCE [LARGE SCALE GENOMIC DNA]</scope>
    <source>
        <strain evidence="2">201702476</strain>
    </source>
</reference>
<dbReference type="CDD" id="cd07715">
    <property type="entry name" value="TaR3-like_MBL-fold"/>
    <property type="match status" value="1"/>
</dbReference>
<dbReference type="InterPro" id="IPR001279">
    <property type="entry name" value="Metallo-B-lactamas"/>
</dbReference>